<keyword evidence="4" id="KW-1185">Reference proteome</keyword>
<gene>
    <name evidence="3" type="ORF">RND81_01G055000</name>
</gene>
<dbReference type="Proteomes" id="UP001443914">
    <property type="component" value="Unassembled WGS sequence"/>
</dbReference>
<organism evidence="3 4">
    <name type="scientific">Saponaria officinalis</name>
    <name type="common">Common soapwort</name>
    <name type="synonym">Lychnis saponaria</name>
    <dbReference type="NCBI Taxonomy" id="3572"/>
    <lineage>
        <taxon>Eukaryota</taxon>
        <taxon>Viridiplantae</taxon>
        <taxon>Streptophyta</taxon>
        <taxon>Embryophyta</taxon>
        <taxon>Tracheophyta</taxon>
        <taxon>Spermatophyta</taxon>
        <taxon>Magnoliopsida</taxon>
        <taxon>eudicotyledons</taxon>
        <taxon>Gunneridae</taxon>
        <taxon>Pentapetalae</taxon>
        <taxon>Caryophyllales</taxon>
        <taxon>Caryophyllaceae</taxon>
        <taxon>Caryophylleae</taxon>
        <taxon>Saponaria</taxon>
    </lineage>
</organism>
<dbReference type="Pfam" id="PF02519">
    <property type="entry name" value="Auxin_inducible"/>
    <property type="match status" value="1"/>
</dbReference>
<dbReference type="PANTHER" id="PTHR31374:SF32">
    <property type="entry name" value="SAUR FAMILY PROTEIN"/>
    <property type="match status" value="1"/>
</dbReference>
<reference evidence="3" key="1">
    <citation type="submission" date="2024-03" db="EMBL/GenBank/DDBJ databases">
        <title>WGS assembly of Saponaria officinalis var. Norfolk2.</title>
        <authorList>
            <person name="Jenkins J."/>
            <person name="Shu S."/>
            <person name="Grimwood J."/>
            <person name="Barry K."/>
            <person name="Goodstein D."/>
            <person name="Schmutz J."/>
            <person name="Leebens-Mack J."/>
            <person name="Osbourn A."/>
        </authorList>
    </citation>
    <scope>NUCLEOTIDE SEQUENCE [LARGE SCALE GENOMIC DNA]</scope>
    <source>
        <strain evidence="3">JIC</strain>
    </source>
</reference>
<evidence type="ECO:0000256" key="1">
    <source>
        <dbReference type="ARBA" id="ARBA00006974"/>
    </source>
</evidence>
<dbReference type="PANTHER" id="PTHR31374">
    <property type="entry name" value="AUXIN-INDUCED PROTEIN-LIKE-RELATED"/>
    <property type="match status" value="1"/>
</dbReference>
<evidence type="ECO:0000313" key="3">
    <source>
        <dbReference type="EMBL" id="KAK9755852.1"/>
    </source>
</evidence>
<comment type="similarity">
    <text evidence="1">Belongs to the ARG7 family.</text>
</comment>
<feature type="region of interest" description="Disordered" evidence="2">
    <location>
        <begin position="39"/>
        <end position="63"/>
    </location>
</feature>
<name>A0AAW1NCP6_SAPOF</name>
<evidence type="ECO:0000313" key="4">
    <source>
        <dbReference type="Proteomes" id="UP001443914"/>
    </source>
</evidence>
<dbReference type="GO" id="GO:0009733">
    <property type="term" value="P:response to auxin"/>
    <property type="evidence" value="ECO:0007669"/>
    <property type="project" value="InterPro"/>
</dbReference>
<proteinExistence type="inferred from homology"/>
<comment type="caution">
    <text evidence="3">The sequence shown here is derived from an EMBL/GenBank/DDBJ whole genome shotgun (WGS) entry which is preliminary data.</text>
</comment>
<dbReference type="AlphaFoldDB" id="A0AAW1NCP6"/>
<dbReference type="EMBL" id="JBDFQZ010000001">
    <property type="protein sequence ID" value="KAK9755852.1"/>
    <property type="molecule type" value="Genomic_DNA"/>
</dbReference>
<protein>
    <submittedName>
        <fullName evidence="3">Uncharacterized protein</fullName>
    </submittedName>
</protein>
<sequence>MIDPQNMAFTKAKEFGGMIIGKNNNKDFYVRLSNKNHNDHGEYEADDQGSGTPKGHVPVMVGKEEGKRKKFVVPTWFMKDPSMVDLLQLSADEFGYNHHGVLQIPCEPLYFQNIIGKLSKKSRPFSR</sequence>
<accession>A0AAW1NCP6</accession>
<dbReference type="InterPro" id="IPR003676">
    <property type="entry name" value="SAUR_fam"/>
</dbReference>
<evidence type="ECO:0000256" key="2">
    <source>
        <dbReference type="SAM" id="MobiDB-lite"/>
    </source>
</evidence>